<evidence type="ECO:0000256" key="2">
    <source>
        <dbReference type="ARBA" id="ARBA00022574"/>
    </source>
</evidence>
<comment type="similarity">
    <text evidence="1">Belongs to the WD repeat mio family.</text>
</comment>
<dbReference type="InterPro" id="IPR049092">
    <property type="entry name" value="MIOS_a-sol"/>
</dbReference>
<evidence type="ECO:0000259" key="5">
    <source>
        <dbReference type="Pfam" id="PF21719"/>
    </source>
</evidence>
<keyword evidence="7" id="KW-1185">Reference proteome</keyword>
<dbReference type="CDD" id="cd16691">
    <property type="entry name" value="mRING-H2-C3H3C2_Mio"/>
    <property type="match status" value="1"/>
</dbReference>
<evidence type="ECO:0000313" key="7">
    <source>
        <dbReference type="Proteomes" id="UP000015102"/>
    </source>
</evidence>
<dbReference type="OMA" id="YWIASYL"/>
<dbReference type="EMBL" id="CAQQ02041112">
    <property type="status" value="NOT_ANNOTATED_CDS"/>
    <property type="molecule type" value="Genomic_DNA"/>
</dbReference>
<dbReference type="PANTHER" id="PTHR16453:SF9">
    <property type="entry name" value="GATOR COMPLEX PROTEIN MIOS"/>
    <property type="match status" value="1"/>
</dbReference>
<dbReference type="Pfam" id="PF21719">
    <property type="entry name" value="MIOS_a-sol"/>
    <property type="match status" value="1"/>
</dbReference>
<dbReference type="Pfam" id="PF21720">
    <property type="entry name" value="MIOS_WD40"/>
    <property type="match status" value="1"/>
</dbReference>
<reference evidence="6" key="2">
    <citation type="submission" date="2015-06" db="UniProtKB">
        <authorList>
            <consortium name="EnsemblMetazoa"/>
        </authorList>
    </citation>
    <scope>IDENTIFICATION</scope>
</reference>
<protein>
    <submittedName>
        <fullName evidence="6">Uncharacterized protein</fullName>
    </submittedName>
</protein>
<dbReference type="Proteomes" id="UP000015102">
    <property type="component" value="Unassembled WGS sequence"/>
</dbReference>
<dbReference type="GO" id="GO:1904263">
    <property type="term" value="P:positive regulation of TORC1 signaling"/>
    <property type="evidence" value="ECO:0007669"/>
    <property type="project" value="TreeGrafter"/>
</dbReference>
<dbReference type="EnsemblMetazoa" id="MESCA001425-RA">
    <property type="protein sequence ID" value="MESCA001425-PA"/>
    <property type="gene ID" value="MESCA001425"/>
</dbReference>
<keyword evidence="3" id="KW-0677">Repeat</keyword>
<keyword evidence="2" id="KW-0853">WD repeat</keyword>
<dbReference type="GO" id="GO:0005737">
    <property type="term" value="C:cytoplasm"/>
    <property type="evidence" value="ECO:0007669"/>
    <property type="project" value="TreeGrafter"/>
</dbReference>
<dbReference type="HOGENOM" id="CLU_005843_1_0_1"/>
<dbReference type="SMART" id="SM00320">
    <property type="entry name" value="WD40"/>
    <property type="match status" value="3"/>
</dbReference>
<dbReference type="Gene3D" id="2.130.10.10">
    <property type="entry name" value="YVTN repeat-like/Quinoprotein amine dehydrogenase"/>
    <property type="match status" value="1"/>
</dbReference>
<evidence type="ECO:0000256" key="3">
    <source>
        <dbReference type="ARBA" id="ARBA00022737"/>
    </source>
</evidence>
<evidence type="ECO:0000256" key="1">
    <source>
        <dbReference type="ARBA" id="ARBA00009713"/>
    </source>
</evidence>
<dbReference type="SUPFAM" id="SSF50978">
    <property type="entry name" value="WD40 repeat-like"/>
    <property type="match status" value="1"/>
</dbReference>
<dbReference type="GO" id="GO:0034198">
    <property type="term" value="P:cellular response to amino acid starvation"/>
    <property type="evidence" value="ECO:0007669"/>
    <property type="project" value="TreeGrafter"/>
</dbReference>
<dbReference type="Pfam" id="PF17034">
    <property type="entry name" value="zinc_ribbon_16"/>
    <property type="match status" value="1"/>
</dbReference>
<feature type="domain" description="MIOS-like alpha-solenoid" evidence="5">
    <location>
        <begin position="359"/>
        <end position="576"/>
    </location>
</feature>
<evidence type="ECO:0000313" key="6">
    <source>
        <dbReference type="EnsemblMetazoa" id="MESCA001425-PA"/>
    </source>
</evidence>
<accession>T1GDN6</accession>
<dbReference type="InterPro" id="IPR015943">
    <property type="entry name" value="WD40/YVTN_repeat-like_dom_sf"/>
</dbReference>
<dbReference type="InterPro" id="IPR037593">
    <property type="entry name" value="MIOS/Sea4"/>
</dbReference>
<dbReference type="InterPro" id="IPR001680">
    <property type="entry name" value="WD40_rpt"/>
</dbReference>
<feature type="domain" description="GATOR2 complex protein MIO zinc-ribbon like" evidence="4">
    <location>
        <begin position="681"/>
        <end position="780"/>
    </location>
</feature>
<name>T1GDN6_MEGSC</name>
<dbReference type="STRING" id="36166.T1GDN6"/>
<dbReference type="InterPro" id="IPR036322">
    <property type="entry name" value="WD40_repeat_dom_sf"/>
</dbReference>
<sequence length="794" mass="90492">MSGRIQGISYFPNCPQKLVTWGKDVALFEVKPQKFATEETEFANRPSSFQCYSKSVEFLASENRYQYVKCLRPSYHTEPIVAMGMVSGKVGISKFDPLSDTVCEFTPKQQRTCLCLGWNMNDKHLLAIGHDRNRSDSCITVWDVEKGLAKDSTQFMGLTETCHSLCWEKSSRILIAGMSQKNIKIFDLRQNTTCTSITTRTVHGLSIAPNGYYLCSYVDSRIGLWDLRNIEKPLTPLMTHSSVLDISWCPTHVAPVEYENDREVFNLRRSFIPFNNTESKLPTGKPLLVYDIAWHPEDFEQALVLSENGIIVDFILPPTVAISWSNTNDLAKFCDLDFCFSHVQSPSQQSFSDDIAGIIKKRSQNNYGLLSDIKRNGELADCPELKKLWNILANLNREEKMVGLKSILGIGTNVAIDMFANNSEAFQIPWPEFFNNPLPLTYYKSEGRKQARKMCGWNFEEDMEDDSRFILQLKSNHEYSRAAMICVFHMKIFEACEILSKAADDSVDPSMYRIAAIALSGFNTKSTVWKSHRWYANKQIKDVHLRVMFFFLTVENQNYDGILYEQGICLADRIALLHCIANSIEVGDLTGLILTGENSEGIRILQSYIDKNDDVQTPCLIAIRFFRSEVFQDKIVQSWIESYLELLDSWGLWENRAELEIRMESLRSKKTINEKTVHLLCNFCGKSVSTAMQEEARLRNTSSNAVKSSTCPHCRKPLPRCTLCLLHMGTPTGESGRKSKPFSKWFSWCQTCRHGGHTDHLMQWFSEHTECPESSCNCKCFSIDCPISAQSGHI</sequence>
<dbReference type="PANTHER" id="PTHR16453">
    <property type="entry name" value="WD40 DOMAIN-CONTAINING PROTEIN MIO FAMILY MEMBER"/>
    <property type="match status" value="1"/>
</dbReference>
<dbReference type="InterPro" id="IPR031488">
    <property type="entry name" value="Zn_ribbon_mio"/>
</dbReference>
<evidence type="ECO:0000259" key="4">
    <source>
        <dbReference type="Pfam" id="PF17034"/>
    </source>
</evidence>
<organism evidence="6 7">
    <name type="scientific">Megaselia scalaris</name>
    <name type="common">Humpbacked fly</name>
    <name type="synonym">Phora scalaris</name>
    <dbReference type="NCBI Taxonomy" id="36166"/>
    <lineage>
        <taxon>Eukaryota</taxon>
        <taxon>Metazoa</taxon>
        <taxon>Ecdysozoa</taxon>
        <taxon>Arthropoda</taxon>
        <taxon>Hexapoda</taxon>
        <taxon>Insecta</taxon>
        <taxon>Pterygota</taxon>
        <taxon>Neoptera</taxon>
        <taxon>Endopterygota</taxon>
        <taxon>Diptera</taxon>
        <taxon>Brachycera</taxon>
        <taxon>Muscomorpha</taxon>
        <taxon>Platypezoidea</taxon>
        <taxon>Phoridae</taxon>
        <taxon>Megaseliini</taxon>
        <taxon>Megaselia</taxon>
    </lineage>
</organism>
<reference evidence="7" key="1">
    <citation type="submission" date="2013-02" db="EMBL/GenBank/DDBJ databases">
        <authorList>
            <person name="Hughes D."/>
        </authorList>
    </citation>
    <scope>NUCLEOTIDE SEQUENCE</scope>
    <source>
        <strain>Durham</strain>
        <strain evidence="7">NC isolate 2 -- Noor lab</strain>
    </source>
</reference>
<dbReference type="AlphaFoldDB" id="T1GDN6"/>
<proteinExistence type="inferred from homology"/>